<sequence length="419" mass="47969">MNTREIVETYGKTHIYMVGMDDNPQPKHIEVIIKSIKHDNIFSGGKRHYEIVKPFLPADAVWIEIKAPIDEVMAEYSRLIQEDKVIVSFVSGDPFFFGFASTVRKHLLGVGMKVFPYFNSLQMFAHREQIAYENMHAVSVTGRPWHELDRALLEYHPLIGVLTDHVHTPDAIAKRMVEYHLDKDYTMRVAEHLGNPDEEKIYKIYSIEEISRMTFKRPNCVLLFKAPHCNRQRPAVGIPDTEFLLLDDRAKMITKAPIRTIDLSLLELHNSRSFWDIGACTGSISIEARRQYPHLHIRAFEVREECETIIQSNARLHSAPGIDLHIGDFLDTTIEENTIVDAVFIGGHGGKLKEMVRKIVPHLDSLNGKIVFNSVSEESCKLFREAVEENGLKLHSEMNITLDQYNPITILCATGKHYV</sequence>
<evidence type="ECO:0000256" key="5">
    <source>
        <dbReference type="ARBA" id="ARBA00022691"/>
    </source>
</evidence>
<reference evidence="7 8" key="1">
    <citation type="submission" date="2018-07" db="EMBL/GenBank/DDBJ databases">
        <title>Parabacteroides acidifaciens nov. sp., isolated from human feces.</title>
        <authorList>
            <person name="Wang Y.J."/>
        </authorList>
    </citation>
    <scope>NUCLEOTIDE SEQUENCE [LARGE SCALE GENOMIC DNA]</scope>
    <source>
        <strain evidence="7 8">426-9</strain>
    </source>
</reference>
<dbReference type="InterPro" id="IPR006365">
    <property type="entry name" value="Cbl_synth_CobL"/>
</dbReference>
<dbReference type="EMBL" id="JACRTI010000008">
    <property type="protein sequence ID" value="MBC8601161.1"/>
    <property type="molecule type" value="Genomic_DNA"/>
</dbReference>
<dbReference type="NCBIfam" id="TIGR02467">
    <property type="entry name" value="CbiE"/>
    <property type="match status" value="1"/>
</dbReference>
<dbReference type="CDD" id="cd11644">
    <property type="entry name" value="Precorrin-6Y-MT"/>
    <property type="match status" value="1"/>
</dbReference>
<dbReference type="PANTHER" id="PTHR43182">
    <property type="entry name" value="COBALT-PRECORRIN-6B C(15)-METHYLTRANSFERASE (DECARBOXYLATING)"/>
    <property type="match status" value="1"/>
</dbReference>
<dbReference type="UniPathway" id="UPA00148"/>
<accession>A0A3D8HH33</accession>
<dbReference type="InterPro" id="IPR035996">
    <property type="entry name" value="4pyrrol_Methylase_sf"/>
</dbReference>
<dbReference type="PIRSF" id="PIRSF036428">
    <property type="entry name" value="CobL"/>
    <property type="match status" value="1"/>
</dbReference>
<keyword evidence="9" id="KW-1185">Reference proteome</keyword>
<dbReference type="Gene3D" id="3.40.50.150">
    <property type="entry name" value="Vaccinia Virus protein VP39"/>
    <property type="match status" value="1"/>
</dbReference>
<dbReference type="NCBIfam" id="TIGR02469">
    <property type="entry name" value="CbiT"/>
    <property type="match status" value="1"/>
</dbReference>
<organism evidence="7 8">
    <name type="scientific">Parabacteroides acidifaciens</name>
    <dbReference type="NCBI Taxonomy" id="2290935"/>
    <lineage>
        <taxon>Bacteria</taxon>
        <taxon>Pseudomonadati</taxon>
        <taxon>Bacteroidota</taxon>
        <taxon>Bacteroidia</taxon>
        <taxon>Bacteroidales</taxon>
        <taxon>Tannerellaceae</taxon>
        <taxon>Parabacteroides</taxon>
    </lineage>
</organism>
<dbReference type="SUPFAM" id="SSF53790">
    <property type="entry name" value="Tetrapyrrole methylase"/>
    <property type="match status" value="1"/>
</dbReference>
<keyword evidence="2" id="KW-0169">Cobalamin biosynthesis</keyword>
<evidence type="ECO:0000313" key="8">
    <source>
        <dbReference type="Proteomes" id="UP000256321"/>
    </source>
</evidence>
<dbReference type="Gene3D" id="3.40.1010.10">
    <property type="entry name" value="Cobalt-precorrin-4 Transmethylase, Domain 1"/>
    <property type="match status" value="1"/>
</dbReference>
<dbReference type="SUPFAM" id="SSF53335">
    <property type="entry name" value="S-adenosyl-L-methionine-dependent methyltransferases"/>
    <property type="match status" value="1"/>
</dbReference>
<dbReference type="InterPro" id="IPR029063">
    <property type="entry name" value="SAM-dependent_MTases_sf"/>
</dbReference>
<dbReference type="CDD" id="cd02440">
    <property type="entry name" value="AdoMet_MTases"/>
    <property type="match status" value="1"/>
</dbReference>
<dbReference type="InterPro" id="IPR014008">
    <property type="entry name" value="Cbl_synth_MTase_CbiT"/>
</dbReference>
<gene>
    <name evidence="7" type="primary">cbiE</name>
    <name evidence="7" type="ORF">DWU89_05540</name>
    <name evidence="6" type="ORF">H8784_05425</name>
</gene>
<comment type="pathway">
    <text evidence="1">Cofactor biosynthesis; adenosylcobalamin biosynthesis.</text>
</comment>
<reference evidence="6 9" key="2">
    <citation type="submission" date="2020-08" db="EMBL/GenBank/DDBJ databases">
        <title>Genome public.</title>
        <authorList>
            <person name="Liu C."/>
            <person name="Sun Q."/>
        </authorList>
    </citation>
    <scope>NUCLEOTIDE SEQUENCE [LARGE SCALE GENOMIC DNA]</scope>
    <source>
        <strain evidence="6 9">426_9</strain>
    </source>
</reference>
<dbReference type="PANTHER" id="PTHR43182:SF1">
    <property type="entry name" value="COBALT-PRECORRIN-7 C(5)-METHYLTRANSFERASE"/>
    <property type="match status" value="1"/>
</dbReference>
<dbReference type="EMBL" id="QREV01000008">
    <property type="protein sequence ID" value="RDU50221.1"/>
    <property type="molecule type" value="Genomic_DNA"/>
</dbReference>
<dbReference type="GO" id="GO:0032259">
    <property type="term" value="P:methylation"/>
    <property type="evidence" value="ECO:0007669"/>
    <property type="project" value="UniProtKB-KW"/>
</dbReference>
<evidence type="ECO:0000256" key="2">
    <source>
        <dbReference type="ARBA" id="ARBA00022573"/>
    </source>
</evidence>
<dbReference type="GO" id="GO:0008276">
    <property type="term" value="F:protein methyltransferase activity"/>
    <property type="evidence" value="ECO:0007669"/>
    <property type="project" value="InterPro"/>
</dbReference>
<dbReference type="RefSeq" id="WP_115498643.1">
    <property type="nucleotide sequence ID" value="NZ_JACRTI010000008.1"/>
</dbReference>
<evidence type="ECO:0000256" key="1">
    <source>
        <dbReference type="ARBA" id="ARBA00004953"/>
    </source>
</evidence>
<dbReference type="AlphaFoldDB" id="A0A3D8HH33"/>
<protein>
    <submittedName>
        <fullName evidence="7">Precorrin-6y C5,15-methyltransferase (Decarboxylating) subunit CbiE</fullName>
    </submittedName>
</protein>
<evidence type="ECO:0000313" key="9">
    <source>
        <dbReference type="Proteomes" id="UP000629596"/>
    </source>
</evidence>
<dbReference type="InterPro" id="IPR012818">
    <property type="entry name" value="CbiE"/>
</dbReference>
<evidence type="ECO:0000256" key="4">
    <source>
        <dbReference type="ARBA" id="ARBA00022679"/>
    </source>
</evidence>
<proteinExistence type="predicted"/>
<dbReference type="InterPro" id="IPR050714">
    <property type="entry name" value="Cobalamin_biosynth_MTase"/>
</dbReference>
<dbReference type="Proteomes" id="UP000629596">
    <property type="component" value="Unassembled WGS sequence"/>
</dbReference>
<dbReference type="Proteomes" id="UP000256321">
    <property type="component" value="Unassembled WGS sequence"/>
</dbReference>
<evidence type="ECO:0000313" key="6">
    <source>
        <dbReference type="EMBL" id="MBC8601161.1"/>
    </source>
</evidence>
<keyword evidence="3 7" id="KW-0489">Methyltransferase</keyword>
<keyword evidence="5" id="KW-0949">S-adenosyl-L-methionine</keyword>
<evidence type="ECO:0000313" key="7">
    <source>
        <dbReference type="EMBL" id="RDU50221.1"/>
    </source>
</evidence>
<comment type="caution">
    <text evidence="7">The sequence shown here is derived from an EMBL/GenBank/DDBJ whole genome shotgun (WGS) entry which is preliminary data.</text>
</comment>
<keyword evidence="4 7" id="KW-0808">Transferase</keyword>
<evidence type="ECO:0000256" key="3">
    <source>
        <dbReference type="ARBA" id="ARBA00022603"/>
    </source>
</evidence>
<dbReference type="InterPro" id="IPR014777">
    <property type="entry name" value="4pyrrole_Mease_sub1"/>
</dbReference>
<dbReference type="GO" id="GO:0009236">
    <property type="term" value="P:cobalamin biosynthetic process"/>
    <property type="evidence" value="ECO:0007669"/>
    <property type="project" value="UniProtKB-UniPathway"/>
</dbReference>
<name>A0A3D8HH33_9BACT</name>